<proteinExistence type="predicted"/>
<name>A0ACB1A9C9_MELEN</name>
<comment type="caution">
    <text evidence="1">The sequence shown here is derived from an EMBL/GenBank/DDBJ whole genome shotgun (WGS) entry which is preliminary data.</text>
</comment>
<organism evidence="1 2">
    <name type="scientific">Meloidogyne enterolobii</name>
    <name type="common">Root-knot nematode worm</name>
    <name type="synonym">Meloidogyne mayaguensis</name>
    <dbReference type="NCBI Taxonomy" id="390850"/>
    <lineage>
        <taxon>Eukaryota</taxon>
        <taxon>Metazoa</taxon>
        <taxon>Ecdysozoa</taxon>
        <taxon>Nematoda</taxon>
        <taxon>Chromadorea</taxon>
        <taxon>Rhabditida</taxon>
        <taxon>Tylenchina</taxon>
        <taxon>Tylenchomorpha</taxon>
        <taxon>Tylenchoidea</taxon>
        <taxon>Meloidogynidae</taxon>
        <taxon>Meloidogyninae</taxon>
        <taxon>Meloidogyne</taxon>
    </lineage>
</organism>
<protein>
    <submittedName>
        <fullName evidence="1">Uncharacterized protein</fullName>
    </submittedName>
</protein>
<accession>A0ACB1A9C9</accession>
<evidence type="ECO:0000313" key="2">
    <source>
        <dbReference type="Proteomes" id="UP001497535"/>
    </source>
</evidence>
<keyword evidence="2" id="KW-1185">Reference proteome</keyword>
<evidence type="ECO:0000313" key="1">
    <source>
        <dbReference type="EMBL" id="CAK5086710.1"/>
    </source>
</evidence>
<sequence>MSFEKKRNTNNSPLSDLLKHSKLTLSEQLSWTILWNRADIARSEIFTGQLLPKSILHNAMMESLIHNRVDFVRLLLENGVNMDEFLTIARLEELYNTDQGPPNTLYYIVRDVVKIRAGYRYKLPHIGMAVEKLMANGFRSHYTSSHFRQKYNEYRSKLKVSFSLIIFNLLNA</sequence>
<dbReference type="Proteomes" id="UP001497535">
    <property type="component" value="Unassembled WGS sequence"/>
</dbReference>
<gene>
    <name evidence="1" type="ORF">MENTE1834_LOCUS34224</name>
</gene>
<reference evidence="1" key="1">
    <citation type="submission" date="2023-11" db="EMBL/GenBank/DDBJ databases">
        <authorList>
            <person name="Poullet M."/>
        </authorList>
    </citation>
    <scope>NUCLEOTIDE SEQUENCE</scope>
    <source>
        <strain evidence="1">E1834</strain>
    </source>
</reference>
<dbReference type="EMBL" id="CAVMJV010000061">
    <property type="protein sequence ID" value="CAK5086710.1"/>
    <property type="molecule type" value="Genomic_DNA"/>
</dbReference>